<dbReference type="GO" id="GO:0008408">
    <property type="term" value="F:3'-5' exonuclease activity"/>
    <property type="evidence" value="ECO:0007669"/>
    <property type="project" value="InterPro"/>
</dbReference>
<protein>
    <submittedName>
        <fullName evidence="1">DNA polymerase III subunit delta</fullName>
    </submittedName>
</protein>
<dbReference type="AlphaFoldDB" id="A0A0R2I864"/>
<reference evidence="1 2" key="1">
    <citation type="journal article" date="2015" name="Genome Announc.">
        <title>Expanding the biotechnology potential of lactobacilli through comparative genomics of 213 strains and associated genera.</title>
        <authorList>
            <person name="Sun Z."/>
            <person name="Harris H.M."/>
            <person name="McCann A."/>
            <person name="Guo C."/>
            <person name="Argimon S."/>
            <person name="Zhang W."/>
            <person name="Yang X."/>
            <person name="Jeffery I.B."/>
            <person name="Cooney J.C."/>
            <person name="Kagawa T.F."/>
            <person name="Liu W."/>
            <person name="Song Y."/>
            <person name="Salvetti E."/>
            <person name="Wrobel A."/>
            <person name="Rasinkangas P."/>
            <person name="Parkhill J."/>
            <person name="Rea M.C."/>
            <person name="O'Sullivan O."/>
            <person name="Ritari J."/>
            <person name="Douillard F.P."/>
            <person name="Paul Ross R."/>
            <person name="Yang R."/>
            <person name="Briner A.E."/>
            <person name="Felis G.E."/>
            <person name="de Vos W.M."/>
            <person name="Barrangou R."/>
            <person name="Klaenhammer T.R."/>
            <person name="Caufield P.W."/>
            <person name="Cui Y."/>
            <person name="Zhang H."/>
            <person name="O'Toole P.W."/>
        </authorList>
    </citation>
    <scope>NUCLEOTIDE SEQUENCE [LARGE SCALE GENOMIC DNA]</scope>
    <source>
        <strain evidence="1 2">DSM 20623</strain>
    </source>
</reference>
<comment type="caution">
    <text evidence="1">The sequence shown here is derived from an EMBL/GenBank/DDBJ whole genome shotgun (WGS) entry which is preliminary data.</text>
</comment>
<dbReference type="InterPro" id="IPR050238">
    <property type="entry name" value="DNA_Rep/Repair_Clamp_Loader"/>
</dbReference>
<dbReference type="Proteomes" id="UP000051658">
    <property type="component" value="Unassembled WGS sequence"/>
</dbReference>
<dbReference type="Pfam" id="PF13177">
    <property type="entry name" value="DNA_pol3_delta2"/>
    <property type="match status" value="1"/>
</dbReference>
<dbReference type="GO" id="GO:0003887">
    <property type="term" value="F:DNA-directed DNA polymerase activity"/>
    <property type="evidence" value="ECO:0007669"/>
    <property type="project" value="InterPro"/>
</dbReference>
<dbReference type="NCBIfam" id="TIGR00678">
    <property type="entry name" value="holB"/>
    <property type="match status" value="1"/>
</dbReference>
<dbReference type="eggNOG" id="COG0470">
    <property type="taxonomic scope" value="Bacteria"/>
</dbReference>
<proteinExistence type="predicted"/>
<name>A0A0R2I864_CARDV</name>
<dbReference type="PANTHER" id="PTHR11669:SF8">
    <property type="entry name" value="DNA POLYMERASE III SUBUNIT DELTA"/>
    <property type="match status" value="1"/>
</dbReference>
<keyword evidence="2" id="KW-1185">Reference proteome</keyword>
<sequence>MSEGDKMEGTEEKKLAWLQPELMNRFKRNLKHGDLLHAYLFEGTTGTGKKEMAMWLAQSLFCQDKVDGSPCGVCLNCKRVADHQHPDVLEIEPDGLSIKVDQVRELKTEFSKSGVESRQKVFIVTDVEKMTVGAANSLLKFLEEPDGTVVAFLLTTAKNRILPTILSRCQLVHFSPLPKQILLQELEKLEISEKQGALLVHLTNSLDSAVEMNRNEWFNEARGIIWKWFHQISKNEKQAFIFVQTDIITHFKERENQQLALDMLLLAYRDALMLYYRSVDLLAFPQHQDVLNRFQQKVNGKKLTESIEMILTSKKKLESNVSAQGVFEQLTLLLMD</sequence>
<evidence type="ECO:0000313" key="2">
    <source>
        <dbReference type="Proteomes" id="UP000051658"/>
    </source>
</evidence>
<dbReference type="PANTHER" id="PTHR11669">
    <property type="entry name" value="REPLICATION FACTOR C / DNA POLYMERASE III GAMMA-TAU SUBUNIT"/>
    <property type="match status" value="1"/>
</dbReference>
<evidence type="ECO:0000313" key="1">
    <source>
        <dbReference type="EMBL" id="KRN58052.1"/>
    </source>
</evidence>
<dbReference type="SUPFAM" id="SSF52540">
    <property type="entry name" value="P-loop containing nucleoside triphosphate hydrolases"/>
    <property type="match status" value="1"/>
</dbReference>
<dbReference type="InterPro" id="IPR004622">
    <property type="entry name" value="DNA_pol_HolB"/>
</dbReference>
<organism evidence="1 2">
    <name type="scientific">Carnobacterium divergens DSM 20623</name>
    <dbReference type="NCBI Taxonomy" id="1449336"/>
    <lineage>
        <taxon>Bacteria</taxon>
        <taxon>Bacillati</taxon>
        <taxon>Bacillota</taxon>
        <taxon>Bacilli</taxon>
        <taxon>Lactobacillales</taxon>
        <taxon>Carnobacteriaceae</taxon>
        <taxon>Carnobacterium</taxon>
    </lineage>
</organism>
<dbReference type="InterPro" id="IPR027417">
    <property type="entry name" value="P-loop_NTPase"/>
</dbReference>
<gene>
    <name evidence="1" type="ORF">IV74_GL001311</name>
</gene>
<dbReference type="PATRIC" id="fig|1449336.4.peg.1337"/>
<dbReference type="FunFam" id="3.40.50.300:FF:001255">
    <property type="entry name" value="DNA polymerase III subunit delta"/>
    <property type="match status" value="1"/>
</dbReference>
<dbReference type="EMBL" id="JQBS01000001">
    <property type="protein sequence ID" value="KRN58052.1"/>
    <property type="molecule type" value="Genomic_DNA"/>
</dbReference>
<dbReference type="Gene3D" id="3.40.50.300">
    <property type="entry name" value="P-loop containing nucleotide triphosphate hydrolases"/>
    <property type="match status" value="1"/>
</dbReference>
<dbReference type="NCBIfam" id="NF005972">
    <property type="entry name" value="PRK08058.1"/>
    <property type="match status" value="1"/>
</dbReference>
<accession>A0A0R2I864</accession>
<dbReference type="GO" id="GO:0006261">
    <property type="term" value="P:DNA-templated DNA replication"/>
    <property type="evidence" value="ECO:0007669"/>
    <property type="project" value="TreeGrafter"/>
</dbReference>